<evidence type="ECO:0000313" key="7">
    <source>
        <dbReference type="EMBL" id="JAC99627.1"/>
    </source>
</evidence>
<evidence type="ECO:0000256" key="2">
    <source>
        <dbReference type="ARBA" id="ARBA00022690"/>
    </source>
</evidence>
<comment type="similarity">
    <text evidence="1 4">Belongs to the serpin family.</text>
</comment>
<dbReference type="CDD" id="cd19954">
    <property type="entry name" value="serpin42Dd-like_insects"/>
    <property type="match status" value="1"/>
</dbReference>
<dbReference type="InterPro" id="IPR023796">
    <property type="entry name" value="Serpin_dom"/>
</dbReference>
<dbReference type="InterPro" id="IPR042185">
    <property type="entry name" value="Serpin_sf_2"/>
</dbReference>
<dbReference type="Pfam" id="PF00079">
    <property type="entry name" value="Serpin"/>
    <property type="match status" value="1"/>
</dbReference>
<gene>
    <name evidence="7" type="primary">SERPINI2</name>
    <name evidence="7" type="ORF">g.5956</name>
</gene>
<keyword evidence="2" id="KW-0646">Protease inhibitor</keyword>
<feature type="chain" id="PRO_5001982432" evidence="5">
    <location>
        <begin position="19"/>
        <end position="392"/>
    </location>
</feature>
<sequence length="392" mass="43277">MFAIRQLLLLIATAMAAAVTCDCSKTLTSQLLQTVVSAQPNDNVIVSPISIETCLALAYLGAEGQTAAELATSLQLPQAGDKRAVAQKFGRLFEKTKSATGTATFRLANRIYIDERFQVSPQYNAYAVDQMHANAESVRFADAAATAANINSWVEAETDNKIRDLVPANGLDANTVLVLVNALYFKAKWVNQFHNHTTTRRHFHESAARKVEVDMMKQTDDFLYGDFPELDATAVELAYLDTDVSMLVLLPKSVDGLADLEAKLKSVDLTKLSTAMRTEEVILHLPKFKFEFELELKPVLEQFGITSMFSDEADFSSLLAAQEKVAVSQAQHKAFIEVNESGTEAAAATYLKIVPLSASFQQQTYQFVADHPFVFAIKDNENVYFVGHVTHF</sequence>
<feature type="signal peptide" evidence="5">
    <location>
        <begin position="1"/>
        <end position="18"/>
    </location>
</feature>
<reference evidence="7" key="2">
    <citation type="journal article" date="2015" name="Gigascience">
        <title>Reconstructing a comprehensive transcriptome assembly of a white-pupal translocated strain of the pest fruit fly Bactrocera cucurbitae.</title>
        <authorList>
            <person name="Sim S.B."/>
            <person name="Calla B."/>
            <person name="Hall B."/>
            <person name="DeRego T."/>
            <person name="Geib S.M."/>
        </authorList>
    </citation>
    <scope>NUCLEOTIDE SEQUENCE</scope>
</reference>
<evidence type="ECO:0000256" key="3">
    <source>
        <dbReference type="ARBA" id="ARBA00022900"/>
    </source>
</evidence>
<dbReference type="PANTHER" id="PTHR11461">
    <property type="entry name" value="SERINE PROTEASE INHIBITOR, SERPIN"/>
    <property type="match status" value="1"/>
</dbReference>
<evidence type="ECO:0000256" key="5">
    <source>
        <dbReference type="SAM" id="SignalP"/>
    </source>
</evidence>
<dbReference type="InterPro" id="IPR036186">
    <property type="entry name" value="Serpin_sf"/>
</dbReference>
<dbReference type="PROSITE" id="PS00284">
    <property type="entry name" value="SERPIN"/>
    <property type="match status" value="1"/>
</dbReference>
<accession>A0A0A1WMH9</accession>
<dbReference type="Gene3D" id="2.30.39.10">
    <property type="entry name" value="Alpha-1-antitrypsin, domain 1"/>
    <property type="match status" value="1"/>
</dbReference>
<dbReference type="AlphaFoldDB" id="A0A0A1WMH9"/>
<evidence type="ECO:0000259" key="6">
    <source>
        <dbReference type="SMART" id="SM00093"/>
    </source>
</evidence>
<dbReference type="GeneID" id="105214476"/>
<evidence type="ECO:0000256" key="1">
    <source>
        <dbReference type="ARBA" id="ARBA00009500"/>
    </source>
</evidence>
<dbReference type="InterPro" id="IPR000215">
    <property type="entry name" value="Serpin_fam"/>
</dbReference>
<proteinExistence type="inferred from homology"/>
<evidence type="ECO:0000256" key="4">
    <source>
        <dbReference type="RuleBase" id="RU000411"/>
    </source>
</evidence>
<dbReference type="SMART" id="SM00093">
    <property type="entry name" value="SERPIN"/>
    <property type="match status" value="1"/>
</dbReference>
<name>A0A0A1WMH9_ZEUCU</name>
<dbReference type="InterPro" id="IPR042178">
    <property type="entry name" value="Serpin_sf_1"/>
</dbReference>
<dbReference type="GO" id="GO:0005615">
    <property type="term" value="C:extracellular space"/>
    <property type="evidence" value="ECO:0007669"/>
    <property type="project" value="InterPro"/>
</dbReference>
<organism evidence="7">
    <name type="scientific">Zeugodacus cucurbitae</name>
    <name type="common">Melon fruit fly</name>
    <name type="synonym">Bactrocera cucurbitae</name>
    <dbReference type="NCBI Taxonomy" id="28588"/>
    <lineage>
        <taxon>Eukaryota</taxon>
        <taxon>Metazoa</taxon>
        <taxon>Ecdysozoa</taxon>
        <taxon>Arthropoda</taxon>
        <taxon>Hexapoda</taxon>
        <taxon>Insecta</taxon>
        <taxon>Pterygota</taxon>
        <taxon>Neoptera</taxon>
        <taxon>Endopterygota</taxon>
        <taxon>Diptera</taxon>
        <taxon>Brachycera</taxon>
        <taxon>Muscomorpha</taxon>
        <taxon>Tephritoidea</taxon>
        <taxon>Tephritidae</taxon>
        <taxon>Zeugodacus</taxon>
        <taxon>Zeugodacus</taxon>
    </lineage>
</organism>
<dbReference type="SUPFAM" id="SSF56574">
    <property type="entry name" value="Serpins"/>
    <property type="match status" value="1"/>
</dbReference>
<protein>
    <submittedName>
        <fullName evidence="7">Serpin I2</fullName>
    </submittedName>
</protein>
<reference evidence="7" key="1">
    <citation type="submission" date="2014-11" db="EMBL/GenBank/DDBJ databases">
        <authorList>
            <person name="Geib S."/>
        </authorList>
    </citation>
    <scope>NUCLEOTIDE SEQUENCE</scope>
</reference>
<dbReference type="EMBL" id="GBXI01014664">
    <property type="protein sequence ID" value="JAC99627.1"/>
    <property type="molecule type" value="Transcribed_RNA"/>
</dbReference>
<dbReference type="PANTHER" id="PTHR11461:SF211">
    <property type="entry name" value="GH10112P-RELATED"/>
    <property type="match status" value="1"/>
</dbReference>
<dbReference type="Gene3D" id="3.30.497.10">
    <property type="entry name" value="Antithrombin, subunit I, domain 2"/>
    <property type="match status" value="1"/>
</dbReference>
<feature type="domain" description="Serpin" evidence="6">
    <location>
        <begin position="29"/>
        <end position="392"/>
    </location>
</feature>
<dbReference type="GO" id="GO:0004867">
    <property type="term" value="F:serine-type endopeptidase inhibitor activity"/>
    <property type="evidence" value="ECO:0007669"/>
    <property type="project" value="UniProtKB-KW"/>
</dbReference>
<dbReference type="InterPro" id="IPR023795">
    <property type="entry name" value="Serpin_CS"/>
</dbReference>
<keyword evidence="5" id="KW-0732">Signal</keyword>
<keyword evidence="3" id="KW-0722">Serine protease inhibitor</keyword>
<dbReference type="OrthoDB" id="671595at2759"/>